<sequence length="60" mass="6584">MDLEMQTGQIDKPLADRTAQDGGRDDPVTGALAGRRNRMVSVLWVGREISLEVKSVGEEE</sequence>
<dbReference type="AlphaFoldDB" id="G2QFU0"/>
<evidence type="ECO:0000256" key="1">
    <source>
        <dbReference type="SAM" id="MobiDB-lite"/>
    </source>
</evidence>
<proteinExistence type="predicted"/>
<gene>
    <name evidence="2" type="ORF">MYCTH_2305807</name>
</gene>
<reference evidence="2 3" key="1">
    <citation type="journal article" date="2011" name="Nat. Biotechnol.">
        <title>Comparative genomic analysis of the thermophilic biomass-degrading fungi Myceliophthora thermophila and Thielavia terrestris.</title>
        <authorList>
            <person name="Berka R.M."/>
            <person name="Grigoriev I.V."/>
            <person name="Otillar R."/>
            <person name="Salamov A."/>
            <person name="Grimwood J."/>
            <person name="Reid I."/>
            <person name="Ishmael N."/>
            <person name="John T."/>
            <person name="Darmond C."/>
            <person name="Moisan M.-C."/>
            <person name="Henrissat B."/>
            <person name="Coutinho P.M."/>
            <person name="Lombard V."/>
            <person name="Natvig D.O."/>
            <person name="Lindquist E."/>
            <person name="Schmutz J."/>
            <person name="Lucas S."/>
            <person name="Harris P."/>
            <person name="Powlowski J."/>
            <person name="Bellemare A."/>
            <person name="Taylor D."/>
            <person name="Butler G."/>
            <person name="de Vries R.P."/>
            <person name="Allijn I.E."/>
            <person name="van den Brink J."/>
            <person name="Ushinsky S."/>
            <person name="Storms R."/>
            <person name="Powell A.J."/>
            <person name="Paulsen I.T."/>
            <person name="Elbourne L.D.H."/>
            <person name="Baker S.E."/>
            <person name="Magnuson J."/>
            <person name="LaBoissiere S."/>
            <person name="Clutterbuck A.J."/>
            <person name="Martinez D."/>
            <person name="Wogulis M."/>
            <person name="de Leon A.L."/>
            <person name="Rey M.W."/>
            <person name="Tsang A."/>
        </authorList>
    </citation>
    <scope>NUCLEOTIDE SEQUENCE [LARGE SCALE GENOMIC DNA]</scope>
    <source>
        <strain evidence="3">ATCC 42464 / BCRC 31852 / DSM 1799</strain>
    </source>
</reference>
<feature type="compositionally biased region" description="Basic and acidic residues" evidence="1">
    <location>
        <begin position="13"/>
        <end position="27"/>
    </location>
</feature>
<dbReference type="Proteomes" id="UP000007322">
    <property type="component" value="Chromosome 4"/>
</dbReference>
<protein>
    <submittedName>
        <fullName evidence="2">Uncharacterized protein</fullName>
    </submittedName>
</protein>
<dbReference type="VEuPathDB" id="FungiDB:MYCTH_2305807"/>
<dbReference type="HOGENOM" id="CLU_2943437_0_0_1"/>
<organism evidence="2 3">
    <name type="scientific">Thermothelomyces thermophilus (strain ATCC 42464 / BCRC 31852 / DSM 1799)</name>
    <name type="common">Sporotrichum thermophile</name>
    <dbReference type="NCBI Taxonomy" id="573729"/>
    <lineage>
        <taxon>Eukaryota</taxon>
        <taxon>Fungi</taxon>
        <taxon>Dikarya</taxon>
        <taxon>Ascomycota</taxon>
        <taxon>Pezizomycotina</taxon>
        <taxon>Sordariomycetes</taxon>
        <taxon>Sordariomycetidae</taxon>
        <taxon>Sordariales</taxon>
        <taxon>Chaetomiaceae</taxon>
        <taxon>Thermothelomyces</taxon>
    </lineage>
</organism>
<dbReference type="EMBL" id="CP003005">
    <property type="protein sequence ID" value="AEO58458.1"/>
    <property type="molecule type" value="Genomic_DNA"/>
</dbReference>
<dbReference type="RefSeq" id="XP_003663703.1">
    <property type="nucleotide sequence ID" value="XM_003663655.1"/>
</dbReference>
<dbReference type="KEGG" id="mtm:MYCTH_2305807"/>
<name>G2QFU0_THET4</name>
<feature type="region of interest" description="Disordered" evidence="1">
    <location>
        <begin position="1"/>
        <end position="32"/>
    </location>
</feature>
<evidence type="ECO:0000313" key="2">
    <source>
        <dbReference type="EMBL" id="AEO58458.1"/>
    </source>
</evidence>
<accession>G2QFU0</accession>
<keyword evidence="3" id="KW-1185">Reference proteome</keyword>
<dbReference type="GeneID" id="11509899"/>
<dbReference type="InParanoid" id="G2QFU0"/>
<evidence type="ECO:0000313" key="3">
    <source>
        <dbReference type="Proteomes" id="UP000007322"/>
    </source>
</evidence>